<protein>
    <submittedName>
        <fullName evidence="10">ABC transport system permease protein</fullName>
    </submittedName>
</protein>
<comment type="subcellular location">
    <subcellularLocation>
        <location evidence="1">Cell membrane</location>
        <topology evidence="1">Multi-pass membrane protein</topology>
    </subcellularLocation>
</comment>
<comment type="similarity">
    <text evidence="6">Belongs to the ABC-4 integral membrane protein family.</text>
</comment>
<evidence type="ECO:0000256" key="1">
    <source>
        <dbReference type="ARBA" id="ARBA00004651"/>
    </source>
</evidence>
<evidence type="ECO:0000256" key="7">
    <source>
        <dbReference type="SAM" id="Phobius"/>
    </source>
</evidence>
<feature type="domain" description="MacB-like periplasmic core" evidence="9">
    <location>
        <begin position="17"/>
        <end position="238"/>
    </location>
</feature>
<organism evidence="10 11">
    <name type="scientific">Nocardioides marmoribigeumensis</name>
    <dbReference type="NCBI Taxonomy" id="433649"/>
    <lineage>
        <taxon>Bacteria</taxon>
        <taxon>Bacillati</taxon>
        <taxon>Actinomycetota</taxon>
        <taxon>Actinomycetes</taxon>
        <taxon>Propionibacteriales</taxon>
        <taxon>Nocardioidaceae</taxon>
        <taxon>Nocardioides</taxon>
    </lineage>
</organism>
<keyword evidence="11" id="KW-1185">Reference proteome</keyword>
<feature type="domain" description="ABC3 transporter permease C-terminal" evidence="8">
    <location>
        <begin position="273"/>
        <end position="394"/>
    </location>
</feature>
<dbReference type="RefSeq" id="WP_310299790.1">
    <property type="nucleotide sequence ID" value="NZ_BAAAPS010000007.1"/>
</dbReference>
<keyword evidence="5 7" id="KW-0472">Membrane</keyword>
<feature type="domain" description="MacB-like periplasmic core" evidence="9">
    <location>
        <begin position="493"/>
        <end position="691"/>
    </location>
</feature>
<dbReference type="PANTHER" id="PTHR30572">
    <property type="entry name" value="MEMBRANE COMPONENT OF TRANSPORTER-RELATED"/>
    <property type="match status" value="1"/>
</dbReference>
<feature type="transmembrane region" description="Helical" evidence="7">
    <location>
        <begin position="721"/>
        <end position="746"/>
    </location>
</feature>
<keyword evidence="3 7" id="KW-0812">Transmembrane</keyword>
<proteinExistence type="inferred from homology"/>
<dbReference type="Proteomes" id="UP001183648">
    <property type="component" value="Unassembled WGS sequence"/>
</dbReference>
<feature type="transmembrane region" description="Helical" evidence="7">
    <location>
        <begin position="413"/>
        <end position="432"/>
    </location>
</feature>
<evidence type="ECO:0000313" key="11">
    <source>
        <dbReference type="Proteomes" id="UP001183648"/>
    </source>
</evidence>
<dbReference type="Pfam" id="PF02687">
    <property type="entry name" value="FtsX"/>
    <property type="match status" value="2"/>
</dbReference>
<feature type="transmembrane region" description="Helical" evidence="7">
    <location>
        <begin position="438"/>
        <end position="461"/>
    </location>
</feature>
<keyword evidence="2" id="KW-1003">Cell membrane</keyword>
<dbReference type="PANTHER" id="PTHR30572:SF4">
    <property type="entry name" value="ABC TRANSPORTER PERMEASE YTRF"/>
    <property type="match status" value="1"/>
</dbReference>
<feature type="transmembrane region" description="Helical" evidence="7">
    <location>
        <begin position="318"/>
        <end position="342"/>
    </location>
</feature>
<gene>
    <name evidence="10" type="ORF">J2S63_001157</name>
</gene>
<evidence type="ECO:0000313" key="10">
    <source>
        <dbReference type="EMBL" id="MDR7361604.1"/>
    </source>
</evidence>
<feature type="transmembrane region" description="Helical" evidence="7">
    <location>
        <begin position="807"/>
        <end position="831"/>
    </location>
</feature>
<dbReference type="Pfam" id="PF12704">
    <property type="entry name" value="MacB_PCD"/>
    <property type="match status" value="2"/>
</dbReference>
<evidence type="ECO:0000256" key="3">
    <source>
        <dbReference type="ARBA" id="ARBA00022692"/>
    </source>
</evidence>
<sequence>MVRVIWRNLVARKLRLLLSAFAIVLGVSFVSGAMVFTHAIGAVFDGIIEDSTADVEVAFKGAGDFDSAEDSRTFGPEVVKAVEALPEVEKAYPGLSSSSLFVLGSNGKVVGGNGPPGLAVVASDVTSMSGDRIFRLQEGAFPTEAGQVAVDETTAERGKLEVGDTVTLVTPGDPPTVKARLTGVFAFGEGGLNGATLTVFPKAYLQQLLVGGRDVYQQISVDIADGVSQREAADAIQKVLPSGVEARPGDEVVAKNRKALDRILGFLNTFLLVFAGVSLVVGTFLIINTFSILVAQRSRELALLRALGASRRQVNRSVLAESVGVGLIGSTLGLLGGWLLARGLSALFKLFGADFSSASFDLTWPAVVAAYAVGIVVTALAAYGPARRASRIPPVAALRDDVALPESTMRRRIVVGGVLVVAGVGSMAAGLLDLGGEVLVEIAGGMLAVLVGVALLSPLFARPVISLFDVLFKPFGTVGRLAAENSRRNPRRTAATASALMVGLALMSMMSIFGASASASTDSTLKDAYRSQLVISNAVGTPFSPAVAREARRIDGIRTVASLRYAQAKVKGAGTVFLVGVDPQDYAAVMADVPFVAGALTDLGQDSILIGQKQADKLGVGLGDRVQVRFQAGPQSLRVAGFFDQAGGIPSSWVVSQAALEKGGIKPLDSMVFLVQEPGADRAAITKRVEAITKDLPTVKLQSLQGFADEQRKQTDQFLTFVNVLLALSVLIAVLGVVNTLALSVIERTREVGLLRAIGMSRRQLRTMVRLESIVIAVFGALLGVGMGIAFGVGLVKSLKDEGITDLAVPVGSLVAFVVASVVIGVLAAVLPARRAARLDVLEAITTE</sequence>
<feature type="transmembrane region" description="Helical" evidence="7">
    <location>
        <begin position="270"/>
        <end position="295"/>
    </location>
</feature>
<evidence type="ECO:0000256" key="2">
    <source>
        <dbReference type="ARBA" id="ARBA00022475"/>
    </source>
</evidence>
<reference evidence="10 11" key="1">
    <citation type="submission" date="2023-07" db="EMBL/GenBank/DDBJ databases">
        <title>Sequencing the genomes of 1000 actinobacteria strains.</title>
        <authorList>
            <person name="Klenk H.-P."/>
        </authorList>
    </citation>
    <scope>NUCLEOTIDE SEQUENCE [LARGE SCALE GENOMIC DNA]</scope>
    <source>
        <strain evidence="10 11">DSM 19426</strain>
    </source>
</reference>
<comment type="caution">
    <text evidence="10">The sequence shown here is derived from an EMBL/GenBank/DDBJ whole genome shotgun (WGS) entry which is preliminary data.</text>
</comment>
<feature type="transmembrane region" description="Helical" evidence="7">
    <location>
        <begin position="362"/>
        <end position="383"/>
    </location>
</feature>
<dbReference type="InterPro" id="IPR003838">
    <property type="entry name" value="ABC3_permease_C"/>
</dbReference>
<accession>A0ABU2BUA3</accession>
<dbReference type="InterPro" id="IPR050250">
    <property type="entry name" value="Macrolide_Exporter_MacB"/>
</dbReference>
<evidence type="ECO:0000259" key="8">
    <source>
        <dbReference type="Pfam" id="PF02687"/>
    </source>
</evidence>
<evidence type="ECO:0000256" key="4">
    <source>
        <dbReference type="ARBA" id="ARBA00022989"/>
    </source>
</evidence>
<dbReference type="InterPro" id="IPR025857">
    <property type="entry name" value="MacB_PCD"/>
</dbReference>
<feature type="transmembrane region" description="Helical" evidence="7">
    <location>
        <begin position="767"/>
        <end position="795"/>
    </location>
</feature>
<name>A0ABU2BUA3_9ACTN</name>
<dbReference type="EMBL" id="JAVDYG010000001">
    <property type="protein sequence ID" value="MDR7361604.1"/>
    <property type="molecule type" value="Genomic_DNA"/>
</dbReference>
<evidence type="ECO:0000259" key="9">
    <source>
        <dbReference type="Pfam" id="PF12704"/>
    </source>
</evidence>
<keyword evidence="4 7" id="KW-1133">Transmembrane helix</keyword>
<evidence type="ECO:0000256" key="6">
    <source>
        <dbReference type="ARBA" id="ARBA00038076"/>
    </source>
</evidence>
<feature type="transmembrane region" description="Helical" evidence="7">
    <location>
        <begin position="494"/>
        <end position="515"/>
    </location>
</feature>
<evidence type="ECO:0000256" key="5">
    <source>
        <dbReference type="ARBA" id="ARBA00023136"/>
    </source>
</evidence>
<feature type="domain" description="ABC3 transporter permease C-terminal" evidence="8">
    <location>
        <begin position="724"/>
        <end position="840"/>
    </location>
</feature>